<dbReference type="STRING" id="573413.Spirs_3822"/>
<sequence length="130" mass="13383">MTRSNRGASLAHSSHRSHGIALAVPLLLLTAGQLSAALSGRAIASGASPFNIYTLALYCFLGARGVSWVLIVRYLSLSFAYPVMSLGYCLVPLAAALFLGEDLSWGTLAGMILVTAGVALIGTADTKGQG</sequence>
<organism evidence="2 3">
    <name type="scientific">Sediminispirochaeta smaragdinae (strain DSM 11293 / JCM 15392 / SEBR 4228)</name>
    <name type="common">Spirochaeta smaragdinae</name>
    <dbReference type="NCBI Taxonomy" id="573413"/>
    <lineage>
        <taxon>Bacteria</taxon>
        <taxon>Pseudomonadati</taxon>
        <taxon>Spirochaetota</taxon>
        <taxon>Spirochaetia</taxon>
        <taxon>Spirochaetales</taxon>
        <taxon>Spirochaetaceae</taxon>
        <taxon>Sediminispirochaeta</taxon>
    </lineage>
</organism>
<keyword evidence="1" id="KW-0812">Transmembrane</keyword>
<evidence type="ECO:0000313" key="2">
    <source>
        <dbReference type="EMBL" id="ADK82908.1"/>
    </source>
</evidence>
<keyword evidence="1" id="KW-0472">Membrane</keyword>
<feature type="transmembrane region" description="Helical" evidence="1">
    <location>
        <begin position="79"/>
        <end position="99"/>
    </location>
</feature>
<dbReference type="AlphaFoldDB" id="E1R853"/>
<feature type="transmembrane region" description="Helical" evidence="1">
    <location>
        <begin position="52"/>
        <end position="72"/>
    </location>
</feature>
<proteinExistence type="predicted"/>
<protein>
    <submittedName>
        <fullName evidence="2">Uncharacterized protein</fullName>
    </submittedName>
</protein>
<accession>E1R853</accession>
<dbReference type="HOGENOM" id="CLU_1936802_0_0_12"/>
<dbReference type="EMBL" id="CP002116">
    <property type="protein sequence ID" value="ADK82908.1"/>
    <property type="molecule type" value="Genomic_DNA"/>
</dbReference>
<gene>
    <name evidence="2" type="ordered locus">Spirs_3822</name>
</gene>
<dbReference type="Proteomes" id="UP000002318">
    <property type="component" value="Chromosome"/>
</dbReference>
<reference evidence="2 3" key="1">
    <citation type="journal article" date="2010" name="Stand. Genomic Sci.">
        <title>Complete genome sequence of Spirochaeta smaragdinae type strain (SEBR 4228).</title>
        <authorList>
            <person name="Mavromatis K."/>
            <person name="Yasawong M."/>
            <person name="Chertkov O."/>
            <person name="Lapidus A."/>
            <person name="Lucas S."/>
            <person name="Nolan M."/>
            <person name="Del Rio T.G."/>
            <person name="Tice H."/>
            <person name="Cheng J.F."/>
            <person name="Pitluck S."/>
            <person name="Liolios K."/>
            <person name="Ivanova N."/>
            <person name="Tapia R."/>
            <person name="Han C."/>
            <person name="Bruce D."/>
            <person name="Goodwin L."/>
            <person name="Pati A."/>
            <person name="Chen A."/>
            <person name="Palaniappan K."/>
            <person name="Land M."/>
            <person name="Hauser L."/>
            <person name="Chang Y.J."/>
            <person name="Jeffries C.D."/>
            <person name="Detter J.C."/>
            <person name="Rohde M."/>
            <person name="Brambilla E."/>
            <person name="Spring S."/>
            <person name="Goker M."/>
            <person name="Sikorski J."/>
            <person name="Woyke T."/>
            <person name="Bristow J."/>
            <person name="Eisen J.A."/>
            <person name="Markowitz V."/>
            <person name="Hugenholtz P."/>
            <person name="Klenk H.P."/>
            <person name="Kyrpides N.C."/>
        </authorList>
    </citation>
    <scope>NUCLEOTIDE SEQUENCE [LARGE SCALE GENOMIC DNA]</scope>
    <source>
        <strain evidence="3">DSM 11293 / JCM 15392 / SEBR 4228</strain>
    </source>
</reference>
<evidence type="ECO:0000256" key="1">
    <source>
        <dbReference type="SAM" id="Phobius"/>
    </source>
</evidence>
<dbReference type="eggNOG" id="COG2076">
    <property type="taxonomic scope" value="Bacteria"/>
</dbReference>
<dbReference type="InterPro" id="IPR037185">
    <property type="entry name" value="EmrE-like"/>
</dbReference>
<dbReference type="TCDB" id="2.A.7.22.3">
    <property type="family name" value="the drug/metabolite transporter (dmt) superfamily"/>
</dbReference>
<evidence type="ECO:0000313" key="3">
    <source>
        <dbReference type="Proteomes" id="UP000002318"/>
    </source>
</evidence>
<dbReference type="SUPFAM" id="SSF103481">
    <property type="entry name" value="Multidrug resistance efflux transporter EmrE"/>
    <property type="match status" value="1"/>
</dbReference>
<dbReference type="Gene3D" id="1.10.3730.20">
    <property type="match status" value="1"/>
</dbReference>
<feature type="transmembrane region" description="Helical" evidence="1">
    <location>
        <begin position="105"/>
        <end position="124"/>
    </location>
</feature>
<keyword evidence="1" id="KW-1133">Transmembrane helix</keyword>
<dbReference type="KEGG" id="ssm:Spirs_3822"/>
<keyword evidence="3" id="KW-1185">Reference proteome</keyword>
<name>E1R853_SEDSS</name>
<dbReference type="RefSeq" id="WP_013256367.1">
    <property type="nucleotide sequence ID" value="NC_014364.1"/>
</dbReference>